<dbReference type="AlphaFoldDB" id="A0A377PD77"/>
<accession>A0A377PD77</accession>
<dbReference type="Proteomes" id="UP000254821">
    <property type="component" value="Unassembled WGS sequence"/>
</dbReference>
<organism evidence="1 2">
    <name type="scientific">Hafnia alvei</name>
    <dbReference type="NCBI Taxonomy" id="569"/>
    <lineage>
        <taxon>Bacteria</taxon>
        <taxon>Pseudomonadati</taxon>
        <taxon>Pseudomonadota</taxon>
        <taxon>Gammaproteobacteria</taxon>
        <taxon>Enterobacterales</taxon>
        <taxon>Hafniaceae</taxon>
        <taxon>Hafnia</taxon>
    </lineage>
</organism>
<sequence>MVLYMDMETADFITVKALVDLFIKQEHIINRLDMIKNQSINDWEKWLQLELEFFMRQHESIANVEREVPYLCDRRSAPDRFTMFVDLKFRKKRARLDSYIFLELKCSRSPTALINNMEKDIEKLSCMRASGDDGRSFWCVGFYTNTSERSATTIKKRLGDYYYKHHESIPLQKGEIGYVIM</sequence>
<proteinExistence type="predicted"/>
<name>A0A377PD77_HAFAL</name>
<evidence type="ECO:0000313" key="2">
    <source>
        <dbReference type="Proteomes" id="UP000254821"/>
    </source>
</evidence>
<evidence type="ECO:0000313" key="1">
    <source>
        <dbReference type="EMBL" id="STQ78738.1"/>
    </source>
</evidence>
<reference evidence="1 2" key="1">
    <citation type="submission" date="2018-06" db="EMBL/GenBank/DDBJ databases">
        <authorList>
            <consortium name="Pathogen Informatics"/>
            <person name="Doyle S."/>
        </authorList>
    </citation>
    <scope>NUCLEOTIDE SEQUENCE [LARGE SCALE GENOMIC DNA]</scope>
    <source>
        <strain evidence="1 2">NCTC8105</strain>
    </source>
</reference>
<dbReference type="EMBL" id="UGHP01000001">
    <property type="protein sequence ID" value="STQ78738.1"/>
    <property type="molecule type" value="Genomic_DNA"/>
</dbReference>
<gene>
    <name evidence="1" type="ORF">NCTC8105_00776</name>
</gene>
<protein>
    <submittedName>
        <fullName evidence="1">Uncharacterized protein</fullName>
    </submittedName>
</protein>